<keyword evidence="1" id="KW-0732">Signal</keyword>
<protein>
    <submittedName>
        <fullName evidence="3">Uncharacterized protein</fullName>
    </submittedName>
</protein>
<name>A0A1I7Z7P8_9BILA</name>
<evidence type="ECO:0000313" key="3">
    <source>
        <dbReference type="WBParaSite" id="L893_g23667.t1"/>
    </source>
</evidence>
<feature type="chain" id="PRO_5009313100" evidence="1">
    <location>
        <begin position="21"/>
        <end position="83"/>
    </location>
</feature>
<dbReference type="Proteomes" id="UP000095287">
    <property type="component" value="Unplaced"/>
</dbReference>
<accession>A0A1I7Z7P8</accession>
<proteinExistence type="predicted"/>
<reference evidence="3" key="1">
    <citation type="submission" date="2016-11" db="UniProtKB">
        <authorList>
            <consortium name="WormBaseParasite"/>
        </authorList>
    </citation>
    <scope>IDENTIFICATION</scope>
</reference>
<feature type="signal peptide" evidence="1">
    <location>
        <begin position="1"/>
        <end position="20"/>
    </location>
</feature>
<dbReference type="AlphaFoldDB" id="A0A1I7Z7P8"/>
<evidence type="ECO:0000313" key="2">
    <source>
        <dbReference type="Proteomes" id="UP000095287"/>
    </source>
</evidence>
<sequence length="83" mass="9214">MERPLAVLLLLLTLIGVVFPRPVLEVFGKVEGEQIEALSSKVKAIEKRGGGDCGFHDNCDRKRGGIEEWPSYDTINSNIFVKI</sequence>
<organism evidence="2 3">
    <name type="scientific">Steinernema glaseri</name>
    <dbReference type="NCBI Taxonomy" id="37863"/>
    <lineage>
        <taxon>Eukaryota</taxon>
        <taxon>Metazoa</taxon>
        <taxon>Ecdysozoa</taxon>
        <taxon>Nematoda</taxon>
        <taxon>Chromadorea</taxon>
        <taxon>Rhabditida</taxon>
        <taxon>Tylenchina</taxon>
        <taxon>Panagrolaimomorpha</taxon>
        <taxon>Strongyloidoidea</taxon>
        <taxon>Steinernematidae</taxon>
        <taxon>Steinernema</taxon>
    </lineage>
</organism>
<keyword evidence="2" id="KW-1185">Reference proteome</keyword>
<evidence type="ECO:0000256" key="1">
    <source>
        <dbReference type="SAM" id="SignalP"/>
    </source>
</evidence>
<dbReference type="WBParaSite" id="L893_g23667.t1">
    <property type="protein sequence ID" value="L893_g23667.t1"/>
    <property type="gene ID" value="L893_g23667"/>
</dbReference>